<evidence type="ECO:0000256" key="7">
    <source>
        <dbReference type="SAM" id="MobiDB-lite"/>
    </source>
</evidence>
<dbReference type="Gene3D" id="1.10.340.70">
    <property type="match status" value="1"/>
</dbReference>
<evidence type="ECO:0000313" key="9">
    <source>
        <dbReference type="EMBL" id="GKU90866.1"/>
    </source>
</evidence>
<evidence type="ECO:0000256" key="1">
    <source>
        <dbReference type="ARBA" id="ARBA00022679"/>
    </source>
</evidence>
<keyword evidence="2" id="KW-0548">Nucleotidyltransferase</keyword>
<dbReference type="PROSITE" id="PS50994">
    <property type="entry name" value="INTEGRASE"/>
    <property type="match status" value="1"/>
</dbReference>
<dbReference type="Gene3D" id="3.10.20.370">
    <property type="match status" value="1"/>
</dbReference>
<name>A0AAV5HU67_9ROSI</name>
<reference evidence="9 10" key="1">
    <citation type="journal article" date="2021" name="Commun. Biol.">
        <title>The genome of Shorea leprosula (Dipterocarpaceae) highlights the ecological relevance of drought in aseasonal tropical rainforests.</title>
        <authorList>
            <person name="Ng K.K.S."/>
            <person name="Kobayashi M.J."/>
            <person name="Fawcett J.A."/>
            <person name="Hatakeyama M."/>
            <person name="Paape T."/>
            <person name="Ng C.H."/>
            <person name="Ang C.C."/>
            <person name="Tnah L.H."/>
            <person name="Lee C.T."/>
            <person name="Nishiyama T."/>
            <person name="Sese J."/>
            <person name="O'Brien M.J."/>
            <person name="Copetti D."/>
            <person name="Mohd Noor M.I."/>
            <person name="Ong R.C."/>
            <person name="Putra M."/>
            <person name="Sireger I.Z."/>
            <person name="Indrioko S."/>
            <person name="Kosugi Y."/>
            <person name="Izuno A."/>
            <person name="Isagi Y."/>
            <person name="Lee S.L."/>
            <person name="Shimizu K.K."/>
        </authorList>
    </citation>
    <scope>NUCLEOTIDE SEQUENCE [LARGE SCALE GENOMIC DNA]</scope>
    <source>
        <strain evidence="9">214</strain>
    </source>
</reference>
<dbReference type="GO" id="GO:0015074">
    <property type="term" value="P:DNA integration"/>
    <property type="evidence" value="ECO:0007669"/>
    <property type="project" value="InterPro"/>
</dbReference>
<keyword evidence="3" id="KW-0540">Nuclease</keyword>
<dbReference type="SUPFAM" id="SSF56672">
    <property type="entry name" value="DNA/RNA polymerases"/>
    <property type="match status" value="1"/>
</dbReference>
<keyword evidence="6" id="KW-0695">RNA-directed DNA polymerase</keyword>
<dbReference type="InterPro" id="IPR043128">
    <property type="entry name" value="Rev_trsase/Diguanyl_cyclase"/>
</dbReference>
<feature type="domain" description="Integrase catalytic" evidence="8">
    <location>
        <begin position="667"/>
        <end position="803"/>
    </location>
</feature>
<accession>A0AAV5HU67</accession>
<dbReference type="Gene3D" id="3.30.420.10">
    <property type="entry name" value="Ribonuclease H-like superfamily/Ribonuclease H"/>
    <property type="match status" value="1"/>
</dbReference>
<evidence type="ECO:0000256" key="6">
    <source>
        <dbReference type="ARBA" id="ARBA00022918"/>
    </source>
</evidence>
<dbReference type="Gene3D" id="3.10.10.10">
    <property type="entry name" value="HIV Type 1 Reverse Transcriptase, subunit A, domain 1"/>
    <property type="match status" value="1"/>
</dbReference>
<dbReference type="SUPFAM" id="SSF53098">
    <property type="entry name" value="Ribonuclease H-like"/>
    <property type="match status" value="1"/>
</dbReference>
<dbReference type="Pfam" id="PF17917">
    <property type="entry name" value="RT_RNaseH"/>
    <property type="match status" value="1"/>
</dbReference>
<sequence length="803" mass="92516">MMAENRNVEPPTQPNSTLISTPFNTNIIQEPYPVAFKMPQFETYDGTKDTNDHLHTFYSVIFNDAVLEIGSFNQAVGLAAIIQGLQHERFRDNLIKHPPVTFDEANERSWKFIQAEEYALSDKPAPSKEIKNKMELREPSPMRSSPAFRDHNRYCDFHQDHGHTTKEYNSFKFELEGLARKGMLNDYISNKDQLKFVREQGRPQGSRDASNKNGSHLCMKFSTFMGVATLKGNQEVAKHCYMTSLARPRKNKQVTLPESTQLEVPATQVCKKGRLFEWVANPVLIKKSNGKWRMCIDYTNLNEACSKDCHPLPSIEELVEAAFENERLSLLDAYSRYHQVHMAPEDEVKTSFYAGDEIYYYVMMPFRLKNVGATYQKMVTIVFRAQIDRNLEVYIDAIIEGIKVNPEKIKAIEEMKPLKSVKDVQRLTGRGEEGEILYLYLGISDAAISSVLVREVRKQQRPVYYTSKVLQGAELRYSIAEKAALAVATTARKLRPYFQAHPIVILTDQPLRQILQKLECSGRLIKWQVESKVMEVSIDPETPSWTDPIKAYLRDGTVPNDKPEEMQLRKKASQCTLVDGVLYKKSYSLHLLHCLTPYEIEYTLRKVHEGVCGNHIGARTMAHKVLRQGYYWPIMQEDAKKYVQKCQKCQFFAHLTHQPTEELTTLVAPWPFAQWGIDLLGPFIKGTRGVTHLVITIDCFIKWVEARPLSSLTSRKIEDFVFSSIIFRYEIPNQVVADNELQFNCTSFKDFCSNYRIKLVFTSVYHPKANKMVESINKAILKWIKPRLDQVKAKWVDKLNNVL</sequence>
<evidence type="ECO:0000256" key="3">
    <source>
        <dbReference type="ARBA" id="ARBA00022722"/>
    </source>
</evidence>
<dbReference type="GO" id="GO:0003676">
    <property type="term" value="F:nucleic acid binding"/>
    <property type="evidence" value="ECO:0007669"/>
    <property type="project" value="InterPro"/>
</dbReference>
<dbReference type="InterPro" id="IPR043502">
    <property type="entry name" value="DNA/RNA_pol_sf"/>
</dbReference>
<protein>
    <recommendedName>
        <fullName evidence="8">Integrase catalytic domain-containing protein</fullName>
    </recommendedName>
</protein>
<keyword evidence="5" id="KW-0378">Hydrolase</keyword>
<dbReference type="InterPro" id="IPR001584">
    <property type="entry name" value="Integrase_cat-core"/>
</dbReference>
<dbReference type="Pfam" id="PF00078">
    <property type="entry name" value="RVT_1"/>
    <property type="match status" value="1"/>
</dbReference>
<organism evidence="9 10">
    <name type="scientific">Rubroshorea leprosula</name>
    <dbReference type="NCBI Taxonomy" id="152421"/>
    <lineage>
        <taxon>Eukaryota</taxon>
        <taxon>Viridiplantae</taxon>
        <taxon>Streptophyta</taxon>
        <taxon>Embryophyta</taxon>
        <taxon>Tracheophyta</taxon>
        <taxon>Spermatophyta</taxon>
        <taxon>Magnoliopsida</taxon>
        <taxon>eudicotyledons</taxon>
        <taxon>Gunneridae</taxon>
        <taxon>Pentapetalae</taxon>
        <taxon>rosids</taxon>
        <taxon>malvids</taxon>
        <taxon>Malvales</taxon>
        <taxon>Dipterocarpaceae</taxon>
        <taxon>Rubroshorea</taxon>
    </lineage>
</organism>
<dbReference type="AlphaFoldDB" id="A0AAV5HU67"/>
<dbReference type="Pfam" id="PF17921">
    <property type="entry name" value="Integrase_H2C2"/>
    <property type="match status" value="1"/>
</dbReference>
<dbReference type="InterPro" id="IPR000477">
    <property type="entry name" value="RT_dom"/>
</dbReference>
<dbReference type="GO" id="GO:0016787">
    <property type="term" value="F:hydrolase activity"/>
    <property type="evidence" value="ECO:0007669"/>
    <property type="project" value="UniProtKB-KW"/>
</dbReference>
<feature type="region of interest" description="Disordered" evidence="7">
    <location>
        <begin position="1"/>
        <end position="21"/>
    </location>
</feature>
<evidence type="ECO:0000313" key="10">
    <source>
        <dbReference type="Proteomes" id="UP001054252"/>
    </source>
</evidence>
<keyword evidence="4" id="KW-0255">Endonuclease</keyword>
<gene>
    <name evidence="9" type="ORF">SLEP1_g4811</name>
</gene>
<comment type="caution">
    <text evidence="9">The sequence shown here is derived from an EMBL/GenBank/DDBJ whole genome shotgun (WGS) entry which is preliminary data.</text>
</comment>
<dbReference type="PANTHER" id="PTHR37984:SF5">
    <property type="entry name" value="PROTEIN NYNRIN-LIKE"/>
    <property type="match status" value="1"/>
</dbReference>
<evidence type="ECO:0000256" key="4">
    <source>
        <dbReference type="ARBA" id="ARBA00022759"/>
    </source>
</evidence>
<dbReference type="InterPro" id="IPR036397">
    <property type="entry name" value="RNaseH_sf"/>
</dbReference>
<keyword evidence="10" id="KW-1185">Reference proteome</keyword>
<dbReference type="EMBL" id="BPVZ01000004">
    <property type="protein sequence ID" value="GKU90866.1"/>
    <property type="molecule type" value="Genomic_DNA"/>
</dbReference>
<dbReference type="InterPro" id="IPR041588">
    <property type="entry name" value="Integrase_H2C2"/>
</dbReference>
<dbReference type="GO" id="GO:0004519">
    <property type="term" value="F:endonuclease activity"/>
    <property type="evidence" value="ECO:0007669"/>
    <property type="project" value="UniProtKB-KW"/>
</dbReference>
<evidence type="ECO:0000256" key="2">
    <source>
        <dbReference type="ARBA" id="ARBA00022695"/>
    </source>
</evidence>
<dbReference type="CDD" id="cd01647">
    <property type="entry name" value="RT_LTR"/>
    <property type="match status" value="1"/>
</dbReference>
<proteinExistence type="predicted"/>
<dbReference type="Gene3D" id="3.30.70.270">
    <property type="match status" value="1"/>
</dbReference>
<dbReference type="PANTHER" id="PTHR37984">
    <property type="entry name" value="PROTEIN CBG26694"/>
    <property type="match status" value="1"/>
</dbReference>
<dbReference type="GO" id="GO:0003964">
    <property type="term" value="F:RNA-directed DNA polymerase activity"/>
    <property type="evidence" value="ECO:0007669"/>
    <property type="project" value="UniProtKB-KW"/>
</dbReference>
<evidence type="ECO:0000256" key="5">
    <source>
        <dbReference type="ARBA" id="ARBA00022801"/>
    </source>
</evidence>
<dbReference type="InterPro" id="IPR041373">
    <property type="entry name" value="RT_RNaseH"/>
</dbReference>
<dbReference type="InterPro" id="IPR012337">
    <property type="entry name" value="RNaseH-like_sf"/>
</dbReference>
<dbReference type="Proteomes" id="UP001054252">
    <property type="component" value="Unassembled WGS sequence"/>
</dbReference>
<evidence type="ECO:0000259" key="8">
    <source>
        <dbReference type="PROSITE" id="PS50994"/>
    </source>
</evidence>
<dbReference type="InterPro" id="IPR050951">
    <property type="entry name" value="Retrovirus_Pol_polyprotein"/>
</dbReference>
<keyword evidence="1" id="KW-0808">Transferase</keyword>